<organism evidence="8 9">
    <name type="scientific">Thiomonas arsenitoxydans (strain DSM 22701 / CIP 110005 / 3As)</name>
    <dbReference type="NCBI Taxonomy" id="426114"/>
    <lineage>
        <taxon>Bacteria</taxon>
        <taxon>Pseudomonadati</taxon>
        <taxon>Pseudomonadota</taxon>
        <taxon>Betaproteobacteria</taxon>
        <taxon>Burkholderiales</taxon>
        <taxon>Thiomonas</taxon>
    </lineage>
</organism>
<evidence type="ECO:0000256" key="5">
    <source>
        <dbReference type="ARBA" id="ARBA00022989"/>
    </source>
</evidence>
<evidence type="ECO:0000256" key="2">
    <source>
        <dbReference type="ARBA" id="ARBA00007928"/>
    </source>
</evidence>
<sequence length="214" mass="23198">MPSWTTYLLFISFALAASFTPGPAVMLSIHNAMHHGWRHAILSSLGNITGLLVLATLSALGLNAILQTSELAFTVVKFAGAAYLIWLGVQQWRHAARRPDGAQAKTIQTADVAHKPHKLYVKGLMVALSNPKAIVFIAALFPQFLTASRPLGPQYLALTLTFMAISLLALSTYAGLAVLARKRLSIWFASGWPQRVSGSVFCAFGLSLLRLQRV</sequence>
<evidence type="ECO:0000256" key="1">
    <source>
        <dbReference type="ARBA" id="ARBA00004651"/>
    </source>
</evidence>
<dbReference type="PANTHER" id="PTHR30086:SF14">
    <property type="entry name" value="HOMOSERINE_HOMOSERINE LACTONE EFFLUX PROTEIN"/>
    <property type="match status" value="1"/>
</dbReference>
<comment type="subcellular location">
    <subcellularLocation>
        <location evidence="1">Cell membrane</location>
        <topology evidence="1">Multi-pass membrane protein</topology>
    </subcellularLocation>
</comment>
<evidence type="ECO:0000256" key="6">
    <source>
        <dbReference type="ARBA" id="ARBA00023136"/>
    </source>
</evidence>
<gene>
    <name evidence="8" type="ORF">J0I24_03410</name>
</gene>
<dbReference type="Proteomes" id="UP000664800">
    <property type="component" value="Unassembled WGS sequence"/>
</dbReference>
<dbReference type="InterPro" id="IPR001123">
    <property type="entry name" value="LeuE-type"/>
</dbReference>
<feature type="transmembrane region" description="Helical" evidence="7">
    <location>
        <begin position="71"/>
        <end position="89"/>
    </location>
</feature>
<accession>A0A8I1SW85</accession>
<keyword evidence="6 7" id="KW-0472">Membrane</keyword>
<dbReference type="Pfam" id="PF01810">
    <property type="entry name" value="LysE"/>
    <property type="match status" value="1"/>
</dbReference>
<dbReference type="GO" id="GO:0042970">
    <property type="term" value="F:homoserine transmembrane transporter activity"/>
    <property type="evidence" value="ECO:0007669"/>
    <property type="project" value="TreeGrafter"/>
</dbReference>
<proteinExistence type="inferred from homology"/>
<name>A0A8I1SW85_THIA3</name>
<comment type="similarity">
    <text evidence="2">Belongs to the Rht family.</text>
</comment>
<evidence type="ECO:0000313" key="9">
    <source>
        <dbReference type="Proteomes" id="UP000664800"/>
    </source>
</evidence>
<evidence type="ECO:0000256" key="3">
    <source>
        <dbReference type="ARBA" id="ARBA00022475"/>
    </source>
</evidence>
<evidence type="ECO:0000256" key="4">
    <source>
        <dbReference type="ARBA" id="ARBA00022692"/>
    </source>
</evidence>
<feature type="transmembrane region" description="Helical" evidence="7">
    <location>
        <begin position="6"/>
        <end position="29"/>
    </location>
</feature>
<evidence type="ECO:0000313" key="8">
    <source>
        <dbReference type="EMBL" id="MBN8743334.1"/>
    </source>
</evidence>
<dbReference type="PIRSF" id="PIRSF006324">
    <property type="entry name" value="LeuE"/>
    <property type="match status" value="1"/>
</dbReference>
<dbReference type="PANTHER" id="PTHR30086">
    <property type="entry name" value="ARGININE EXPORTER PROTEIN ARGO"/>
    <property type="match status" value="1"/>
</dbReference>
<feature type="transmembrane region" description="Helical" evidence="7">
    <location>
        <begin position="41"/>
        <end position="65"/>
    </location>
</feature>
<keyword evidence="3" id="KW-1003">Cell membrane</keyword>
<feature type="transmembrane region" description="Helical" evidence="7">
    <location>
        <begin position="124"/>
        <end position="145"/>
    </location>
</feature>
<comment type="caution">
    <text evidence="8">The sequence shown here is derived from an EMBL/GenBank/DDBJ whole genome shotgun (WGS) entry which is preliminary data.</text>
</comment>
<reference evidence="8" key="1">
    <citation type="submission" date="2021-02" db="EMBL/GenBank/DDBJ databases">
        <title>Thiocyanate and organic carbon inputs drive convergent selection for specific autotrophic Afipia and Thiobacillus strains within complex microbiomes.</title>
        <authorList>
            <person name="Huddy R.J."/>
            <person name="Sachdeva R."/>
            <person name="Kadzinga F."/>
            <person name="Kantor R.S."/>
            <person name="Harrison S.T.L."/>
            <person name="Banfield J.F."/>
        </authorList>
    </citation>
    <scope>NUCLEOTIDE SEQUENCE</scope>
    <source>
        <strain evidence="8">SCN18_13_7_16_R3_B_64_19</strain>
    </source>
</reference>
<keyword evidence="4 7" id="KW-0812">Transmembrane</keyword>
<protein>
    <submittedName>
        <fullName evidence="8">LysE family translocator</fullName>
    </submittedName>
</protein>
<feature type="transmembrane region" description="Helical" evidence="7">
    <location>
        <begin position="157"/>
        <end position="180"/>
    </location>
</feature>
<evidence type="ECO:0000256" key="7">
    <source>
        <dbReference type="SAM" id="Phobius"/>
    </source>
</evidence>
<dbReference type="AlphaFoldDB" id="A0A8I1SW85"/>
<dbReference type="GO" id="GO:0005886">
    <property type="term" value="C:plasma membrane"/>
    <property type="evidence" value="ECO:0007669"/>
    <property type="project" value="UniProtKB-SubCell"/>
</dbReference>
<keyword evidence="5 7" id="KW-1133">Transmembrane helix</keyword>
<dbReference type="EMBL" id="JAFKMR010000011">
    <property type="protein sequence ID" value="MBN8743334.1"/>
    <property type="molecule type" value="Genomic_DNA"/>
</dbReference>